<comment type="similarity">
    <text evidence="1">Belongs to the N(4)/N(6)-methyltransferase family.</text>
</comment>
<feature type="region of interest" description="Disordered" evidence="7">
    <location>
        <begin position="1"/>
        <end position="23"/>
    </location>
</feature>
<evidence type="ECO:0000313" key="10">
    <source>
        <dbReference type="EMBL" id="REJ04058.1"/>
    </source>
</evidence>
<dbReference type="Proteomes" id="UP000262172">
    <property type="component" value="Unassembled WGS sequence"/>
</dbReference>
<comment type="caution">
    <text evidence="10">The sequence shown here is derived from an EMBL/GenBank/DDBJ whole genome shotgun (WGS) entry which is preliminary data.</text>
</comment>
<evidence type="ECO:0000313" key="11">
    <source>
        <dbReference type="Proteomes" id="UP000262172"/>
    </source>
</evidence>
<name>A0A371NPF8_9MICO</name>
<dbReference type="OrthoDB" id="32195at2"/>
<dbReference type="PANTHER" id="PTHR33841">
    <property type="entry name" value="DNA METHYLTRANSFERASE YEEA-RELATED"/>
    <property type="match status" value="1"/>
</dbReference>
<dbReference type="Pfam" id="PF07669">
    <property type="entry name" value="Eco57I"/>
    <property type="match status" value="1"/>
</dbReference>
<dbReference type="GO" id="GO:0006304">
    <property type="term" value="P:DNA modification"/>
    <property type="evidence" value="ECO:0007669"/>
    <property type="project" value="InterPro"/>
</dbReference>
<dbReference type="GO" id="GO:0003676">
    <property type="term" value="F:nucleic acid binding"/>
    <property type="evidence" value="ECO:0007669"/>
    <property type="project" value="InterPro"/>
</dbReference>
<dbReference type="GO" id="GO:0009007">
    <property type="term" value="F:site-specific DNA-methyltransferase (adenine-specific) activity"/>
    <property type="evidence" value="ECO:0007669"/>
    <property type="project" value="UniProtKB-EC"/>
</dbReference>
<dbReference type="InterPro" id="IPR011639">
    <property type="entry name" value="MethylTrfase_TaqI-like_dom"/>
</dbReference>
<protein>
    <recommendedName>
        <fullName evidence="2">site-specific DNA-methyltransferase (adenine-specific)</fullName>
        <ecNumber evidence="2">2.1.1.72</ecNumber>
    </recommendedName>
</protein>
<evidence type="ECO:0000256" key="6">
    <source>
        <dbReference type="ARBA" id="ARBA00047942"/>
    </source>
</evidence>
<gene>
    <name evidence="10" type="ORF">DY023_17280</name>
</gene>
<keyword evidence="11" id="KW-1185">Reference proteome</keyword>
<dbReference type="InterPro" id="IPR050953">
    <property type="entry name" value="N4_N6_ade-DNA_methylase"/>
</dbReference>
<evidence type="ECO:0000259" key="9">
    <source>
        <dbReference type="Pfam" id="PF22837"/>
    </source>
</evidence>
<feature type="domain" description="Type II methyltransferase M.TaqI-like" evidence="8">
    <location>
        <begin position="137"/>
        <end position="243"/>
    </location>
</feature>
<evidence type="ECO:0000256" key="5">
    <source>
        <dbReference type="ARBA" id="ARBA00022691"/>
    </source>
</evidence>
<reference evidence="10 11" key="1">
    <citation type="submission" date="2018-08" db="EMBL/GenBank/DDBJ databases">
        <title>Isolation, diversity and antifungal activity of Actinobacteria from cow dung.</title>
        <authorList>
            <person name="Ling L."/>
        </authorList>
    </citation>
    <scope>NUCLEOTIDE SEQUENCE [LARGE SCALE GENOMIC DNA]</scope>
    <source>
        <strain evidence="10 11">NEAU-LLE</strain>
    </source>
</reference>
<comment type="catalytic activity">
    <reaction evidence="6">
        <text>a 2'-deoxyadenosine in DNA + S-adenosyl-L-methionine = an N(6)-methyl-2'-deoxyadenosine in DNA + S-adenosyl-L-homocysteine + H(+)</text>
        <dbReference type="Rhea" id="RHEA:15197"/>
        <dbReference type="Rhea" id="RHEA-COMP:12418"/>
        <dbReference type="Rhea" id="RHEA-COMP:12419"/>
        <dbReference type="ChEBI" id="CHEBI:15378"/>
        <dbReference type="ChEBI" id="CHEBI:57856"/>
        <dbReference type="ChEBI" id="CHEBI:59789"/>
        <dbReference type="ChEBI" id="CHEBI:90615"/>
        <dbReference type="ChEBI" id="CHEBI:90616"/>
        <dbReference type="EC" id="2.1.1.72"/>
    </reaction>
</comment>
<dbReference type="InterPro" id="IPR029063">
    <property type="entry name" value="SAM-dependent_MTases_sf"/>
</dbReference>
<evidence type="ECO:0000256" key="4">
    <source>
        <dbReference type="ARBA" id="ARBA00022679"/>
    </source>
</evidence>
<dbReference type="EMBL" id="QUAB01000048">
    <property type="protein sequence ID" value="REJ04058.1"/>
    <property type="molecule type" value="Genomic_DNA"/>
</dbReference>
<dbReference type="Pfam" id="PF22837">
    <property type="entry name" value="M_Eco57I_C"/>
    <property type="match status" value="1"/>
</dbReference>
<evidence type="ECO:0000259" key="8">
    <source>
        <dbReference type="Pfam" id="PF07669"/>
    </source>
</evidence>
<keyword evidence="5" id="KW-0949">S-adenosyl-L-methionine</keyword>
<dbReference type="GO" id="GO:0032259">
    <property type="term" value="P:methylation"/>
    <property type="evidence" value="ECO:0007669"/>
    <property type="project" value="UniProtKB-KW"/>
</dbReference>
<keyword evidence="4 10" id="KW-0808">Transferase</keyword>
<dbReference type="PANTHER" id="PTHR33841:SF5">
    <property type="entry name" value="DNA METHYLASE (MODIFICATION METHYLASE) (METHYLTRANSFERASE)-RELATED"/>
    <property type="match status" value="1"/>
</dbReference>
<evidence type="ECO:0000256" key="2">
    <source>
        <dbReference type="ARBA" id="ARBA00011900"/>
    </source>
</evidence>
<dbReference type="InterPro" id="IPR054520">
    <property type="entry name" value="M_Eco57I_C"/>
</dbReference>
<keyword evidence="3 10" id="KW-0489">Methyltransferase</keyword>
<proteinExistence type="inferred from homology"/>
<dbReference type="Gene3D" id="3.40.50.150">
    <property type="entry name" value="Vaccinia Virus protein VP39"/>
    <property type="match status" value="1"/>
</dbReference>
<accession>A0A371NPF8</accession>
<dbReference type="InterPro" id="IPR002052">
    <property type="entry name" value="DNA_methylase_N6_adenine_CS"/>
</dbReference>
<feature type="domain" description="Type II methyltransferase M.Eco57I C-terminal" evidence="9">
    <location>
        <begin position="294"/>
        <end position="555"/>
    </location>
</feature>
<dbReference type="PROSITE" id="PS00092">
    <property type="entry name" value="N6_MTASE"/>
    <property type="match status" value="1"/>
</dbReference>
<dbReference type="AlphaFoldDB" id="A0A371NPF8"/>
<organism evidence="10 11">
    <name type="scientific">Microbacterium bovistercoris</name>
    <dbReference type="NCBI Taxonomy" id="2293570"/>
    <lineage>
        <taxon>Bacteria</taxon>
        <taxon>Bacillati</taxon>
        <taxon>Actinomycetota</taxon>
        <taxon>Actinomycetes</taxon>
        <taxon>Micrococcales</taxon>
        <taxon>Microbacteriaceae</taxon>
        <taxon>Microbacterium</taxon>
    </lineage>
</organism>
<dbReference type="SUPFAM" id="SSF53335">
    <property type="entry name" value="S-adenosyl-L-methionine-dependent methyltransferases"/>
    <property type="match status" value="1"/>
</dbReference>
<evidence type="ECO:0000256" key="7">
    <source>
        <dbReference type="SAM" id="MobiDB-lite"/>
    </source>
</evidence>
<dbReference type="EC" id="2.1.1.72" evidence="2"/>
<evidence type="ECO:0000256" key="1">
    <source>
        <dbReference type="ARBA" id="ARBA00006594"/>
    </source>
</evidence>
<sequence>MSEAPCIIDPNHTDSGSLSYRSPANTACDNEEVSSVTTVHQADTPALRKARGAFFTPPAITAFIAAWAIRSEKDAVLEPSAGDAEFMISAVERLRALQGKDDAPPRVHGVEIHEHSARVGRERVRRAGGVPKIIRNDFFAVDPRPVYDAVIGNPPYIRYQDFSGEARARSRAAAFRAGVRLTGLASSWAAFTIHSSLFLRKGGRLGLVLPAELLSVNYAAPVRRFLFNSFRSVELVLFDEQVFPDAEADVVLLLADGHGEGPTDHAFFRQTLNASTLSPAASPGTKWTPVDPAEKWTGSIVDPNAIEPLRTLRSQGAFTDLEAWGDTTLGIVTGNNRYFTMSPARAERIGLNSDELLRLSPPGSSHLRGLELTQEMLTTLGSEGKSTYLFKPSEEPSKAALNYIREGEDTGVQDAYKCRVRKTWYQVPVVKPADLLLTCMNADTPRLTTNSARAHHLNSVHGVYLREEIRDLGADLLPTASLNSVTLLNAEMVGRSYGGGILKIEPREADRWAMPHPELVASRAGALRALKPKISALLASGRLLDAVALVDQVLLCESGLVASDEIEHVRAAHADLVRRRTVRGGSGR</sequence>
<feature type="compositionally biased region" description="Polar residues" evidence="7">
    <location>
        <begin position="13"/>
        <end position="23"/>
    </location>
</feature>
<evidence type="ECO:0000256" key="3">
    <source>
        <dbReference type="ARBA" id="ARBA00022603"/>
    </source>
</evidence>
<dbReference type="PRINTS" id="PR00507">
    <property type="entry name" value="N12N6MTFRASE"/>
</dbReference>